<dbReference type="GO" id="GO:0003677">
    <property type="term" value="F:DNA binding"/>
    <property type="evidence" value="ECO:0007669"/>
    <property type="project" value="InterPro"/>
</dbReference>
<accession>A0A2U1JAV3</accession>
<protein>
    <recommendedName>
        <fullName evidence="2">Xylanolytic transcriptional activator regulatory domain-containing protein</fullName>
    </recommendedName>
</protein>
<dbReference type="GO" id="GO:0008270">
    <property type="term" value="F:zinc ion binding"/>
    <property type="evidence" value="ECO:0007669"/>
    <property type="project" value="InterPro"/>
</dbReference>
<dbReference type="PANTHER" id="PTHR46910:SF1">
    <property type="entry name" value="MISCELLANEOUS ZN(II)2CYS6 TRANSCRIPTION FACTOR (EUROFUNG)-RELATED"/>
    <property type="match status" value="1"/>
</dbReference>
<dbReference type="Pfam" id="PF04082">
    <property type="entry name" value="Fungal_trans"/>
    <property type="match status" value="1"/>
</dbReference>
<dbReference type="EMBL" id="MBFU01000107">
    <property type="protein sequence ID" value="PWA02093.1"/>
    <property type="molecule type" value="Genomic_DNA"/>
</dbReference>
<feature type="domain" description="Xylanolytic transcriptional activator regulatory" evidence="2">
    <location>
        <begin position="158"/>
        <end position="346"/>
    </location>
</feature>
<evidence type="ECO:0000313" key="3">
    <source>
        <dbReference type="EMBL" id="PWA02093.1"/>
    </source>
</evidence>
<gene>
    <name evidence="3" type="ORF">BB558_001777</name>
</gene>
<keyword evidence="1" id="KW-0539">Nucleus</keyword>
<dbReference type="CDD" id="cd12148">
    <property type="entry name" value="fungal_TF_MHR"/>
    <property type="match status" value="1"/>
</dbReference>
<dbReference type="AlphaFoldDB" id="A0A2U1JAV3"/>
<proteinExistence type="predicted"/>
<dbReference type="PANTHER" id="PTHR46910">
    <property type="entry name" value="TRANSCRIPTION FACTOR PDR1"/>
    <property type="match status" value="1"/>
</dbReference>
<dbReference type="InterPro" id="IPR050987">
    <property type="entry name" value="AtrR-like"/>
</dbReference>
<dbReference type="GO" id="GO:0003700">
    <property type="term" value="F:DNA-binding transcription factor activity"/>
    <property type="evidence" value="ECO:0007669"/>
    <property type="project" value="InterPro"/>
</dbReference>
<reference evidence="3 4" key="1">
    <citation type="journal article" date="2018" name="MBio">
        <title>Comparative Genomics Reveals the Core Gene Toolbox for the Fungus-Insect Symbiosis.</title>
        <authorList>
            <person name="Wang Y."/>
            <person name="Stata M."/>
            <person name="Wang W."/>
            <person name="Stajich J.E."/>
            <person name="White M.M."/>
            <person name="Moncalvo J.M."/>
        </authorList>
    </citation>
    <scope>NUCLEOTIDE SEQUENCE [LARGE SCALE GENOMIC DNA]</scope>
    <source>
        <strain evidence="3 4">AUS-126-30</strain>
    </source>
</reference>
<keyword evidence="4" id="KW-1185">Reference proteome</keyword>
<evidence type="ECO:0000313" key="4">
    <source>
        <dbReference type="Proteomes" id="UP000245591"/>
    </source>
</evidence>
<name>A0A2U1JAV3_SMIAN</name>
<organism evidence="3 4">
    <name type="scientific">Smittium angustum</name>
    <dbReference type="NCBI Taxonomy" id="133377"/>
    <lineage>
        <taxon>Eukaryota</taxon>
        <taxon>Fungi</taxon>
        <taxon>Fungi incertae sedis</taxon>
        <taxon>Zoopagomycota</taxon>
        <taxon>Kickxellomycotina</taxon>
        <taxon>Harpellomycetes</taxon>
        <taxon>Harpellales</taxon>
        <taxon>Legeriomycetaceae</taxon>
        <taxon>Smittium</taxon>
    </lineage>
</organism>
<evidence type="ECO:0000259" key="2">
    <source>
        <dbReference type="Pfam" id="PF04082"/>
    </source>
</evidence>
<evidence type="ECO:0000256" key="1">
    <source>
        <dbReference type="ARBA" id="ARBA00023242"/>
    </source>
</evidence>
<dbReference type="Proteomes" id="UP000245591">
    <property type="component" value="Unassembled WGS sequence"/>
</dbReference>
<dbReference type="InterPro" id="IPR007219">
    <property type="entry name" value="XnlR_reg_dom"/>
</dbReference>
<sequence length="620" mass="72792">MTIKYLCNPVEQFSSEENKLKDQKLKKDIYIQKRNKKVKMLGDKLGSIEKDIYFFDKLNQVLKTDANLRKRAFGYEHRKIDIIGLKNLTFITINDLEHEFLKKESTTFGAFSDYNIESSGIPSYSILEKTLWALVHSELMAMMPARIPLILTMFKQKTIPKYFLYSIMASGLKYVDTDRGNKEFMRENKYAVEACTLLKEHKNISDPYYIWTHLILSSYFLSMGMMELSTEYNRKGIDTAINSKYNHIDIPRRVNRLKETEDEKEMKRRVWWGCYIASVKQSLSTGVPLRIKVCDVVVSLPKNDFIWKYGGEIENASNLTMLMNKLAKENGKEILDLQKFCSSMCRMYMRYQHMIFVVSPRCLSKPNDDVAKENELEKVEKSLKDSRAEIEMQSNLNFVQDQEVSIDNYEEPVGFTKLLLALNRFHFRLAYYSSMIYFKFSDLVRVPGKELPGLRVIEAKRKCIKYALYMVDLLKWGYKNIPLEYWDTNATMSFFCSGVVFINAQYIKDHPEIESIKEGLEMVLRAFKGNAKCIWFSLRCIDLMENLVLNRVESNEHNSKQTELIPKMEEYALTPMDHNPWLVHRYLIFKSVECCKERSFSCLYIEDYLGVNGKKREIES</sequence>
<comment type="caution">
    <text evidence="3">The sequence shown here is derived from an EMBL/GenBank/DDBJ whole genome shotgun (WGS) entry which is preliminary data.</text>
</comment>
<dbReference type="GO" id="GO:0006351">
    <property type="term" value="P:DNA-templated transcription"/>
    <property type="evidence" value="ECO:0007669"/>
    <property type="project" value="InterPro"/>
</dbReference>